<feature type="compositionally biased region" description="Basic and acidic residues" evidence="1">
    <location>
        <begin position="300"/>
        <end position="328"/>
    </location>
</feature>
<protein>
    <submittedName>
        <fullName evidence="2">Uncharacterized protein</fullName>
    </submittedName>
</protein>
<feature type="compositionally biased region" description="Basic and acidic residues" evidence="1">
    <location>
        <begin position="239"/>
        <end position="274"/>
    </location>
</feature>
<dbReference type="EMBL" id="KQ964524">
    <property type="protein sequence ID" value="KXN69767.1"/>
    <property type="molecule type" value="Genomic_DNA"/>
</dbReference>
<keyword evidence="3" id="KW-1185">Reference proteome</keyword>
<feature type="compositionally biased region" description="Basic and acidic residues" evidence="1">
    <location>
        <begin position="429"/>
        <end position="450"/>
    </location>
</feature>
<organism evidence="2 3">
    <name type="scientific">Conidiobolus coronatus (strain ATCC 28846 / CBS 209.66 / NRRL 28638)</name>
    <name type="common">Delacroixia coronata</name>
    <dbReference type="NCBI Taxonomy" id="796925"/>
    <lineage>
        <taxon>Eukaryota</taxon>
        <taxon>Fungi</taxon>
        <taxon>Fungi incertae sedis</taxon>
        <taxon>Zoopagomycota</taxon>
        <taxon>Entomophthoromycotina</taxon>
        <taxon>Entomophthoromycetes</taxon>
        <taxon>Entomophthorales</taxon>
        <taxon>Ancylistaceae</taxon>
        <taxon>Conidiobolus</taxon>
    </lineage>
</organism>
<feature type="compositionally biased region" description="Basic residues" evidence="1">
    <location>
        <begin position="334"/>
        <end position="343"/>
    </location>
</feature>
<evidence type="ECO:0000313" key="2">
    <source>
        <dbReference type="EMBL" id="KXN69767.1"/>
    </source>
</evidence>
<feature type="region of interest" description="Disordered" evidence="1">
    <location>
        <begin position="1"/>
        <end position="30"/>
    </location>
</feature>
<dbReference type="OMA" id="KHRAHTS"/>
<feature type="compositionally biased region" description="Polar residues" evidence="1">
    <location>
        <begin position="197"/>
        <end position="209"/>
    </location>
</feature>
<sequence length="533" mass="61512">MDSLENTQIKVENESTNDTLLNKETPPDSPPLLYLKPKTQVPEFDPTTCLITKTGLRPDYDKYVKPYIDNEDKIPWTGDYSPWLQNTPGVHTVPETSRVLHDLLYHNPALNVEIKPINKYRLSNIFTFDQGSLSEPFSRKPMDISNWVDEKYLQKFNEAHAPKKPKEEMPRMKQSTPIEREAGIDERRSRTPVDPSMRSSSQHKSQRPPSSDVVELKQRSSSQQVPRHSGSSNQLAPSQEHRSHSSQGTREEMEKSRHSRHPEEHPRPKHRQMEDPNAPSAIKRSSSRSRRSEAGSPKVTVEEGQSRAHRDESSKHKDRSKDPSRQRPEGQSSSRHKEHHKSHKEGEHHSKSIPVTSSTTPIDPNRSHHRHAHSGSGTPSRHSENPDSSARRRDPEHVSSSKHSREHHEHHRSKRQLDENGQPLPQQRQESKSSSKHRTMDEREYREAKKSRSGHATPDVTSSHHSSQQHQHQHRDSEKHRSSSSKQHSEHHQSSKHSRPRDPSDPRAHRQHKYEGAPEERRHRDPHSSSSRQ</sequence>
<feature type="compositionally biased region" description="Basic and acidic residues" evidence="1">
    <location>
        <begin position="500"/>
        <end position="527"/>
    </location>
</feature>
<dbReference type="AlphaFoldDB" id="A0A137P419"/>
<feature type="compositionally biased region" description="Polar residues" evidence="1">
    <location>
        <begin position="219"/>
        <end position="237"/>
    </location>
</feature>
<name>A0A137P419_CONC2</name>
<proteinExistence type="predicted"/>
<gene>
    <name evidence="2" type="ORF">CONCODRAFT_79162</name>
</gene>
<reference evidence="2 3" key="1">
    <citation type="journal article" date="2015" name="Genome Biol. Evol.">
        <title>Phylogenomic analyses indicate that early fungi evolved digesting cell walls of algal ancestors of land plants.</title>
        <authorList>
            <person name="Chang Y."/>
            <person name="Wang S."/>
            <person name="Sekimoto S."/>
            <person name="Aerts A.L."/>
            <person name="Choi C."/>
            <person name="Clum A."/>
            <person name="LaButti K.M."/>
            <person name="Lindquist E.A."/>
            <person name="Yee Ngan C."/>
            <person name="Ohm R.A."/>
            <person name="Salamov A.A."/>
            <person name="Grigoriev I.V."/>
            <person name="Spatafora J.W."/>
            <person name="Berbee M.L."/>
        </authorList>
    </citation>
    <scope>NUCLEOTIDE SEQUENCE [LARGE SCALE GENOMIC DNA]</scope>
    <source>
        <strain evidence="2 3">NRRL 28638</strain>
    </source>
</reference>
<feature type="compositionally biased region" description="Basic and acidic residues" evidence="1">
    <location>
        <begin position="381"/>
        <end position="399"/>
    </location>
</feature>
<feature type="compositionally biased region" description="Basic residues" evidence="1">
    <location>
        <begin position="400"/>
        <end position="414"/>
    </location>
</feature>
<feature type="compositionally biased region" description="Basic and acidic residues" evidence="1">
    <location>
        <begin position="158"/>
        <end position="171"/>
    </location>
</feature>
<feature type="compositionally biased region" description="Basic and acidic residues" evidence="1">
    <location>
        <begin position="474"/>
        <end position="493"/>
    </location>
</feature>
<evidence type="ECO:0000313" key="3">
    <source>
        <dbReference type="Proteomes" id="UP000070444"/>
    </source>
</evidence>
<feature type="compositionally biased region" description="Polar residues" evidence="1">
    <location>
        <begin position="1"/>
        <end position="22"/>
    </location>
</feature>
<feature type="region of interest" description="Disordered" evidence="1">
    <location>
        <begin position="158"/>
        <end position="533"/>
    </location>
</feature>
<feature type="compositionally biased region" description="Polar residues" evidence="1">
    <location>
        <begin position="353"/>
        <end position="362"/>
    </location>
</feature>
<feature type="compositionally biased region" description="Basic and acidic residues" evidence="1">
    <location>
        <begin position="178"/>
        <end position="191"/>
    </location>
</feature>
<dbReference type="Proteomes" id="UP000070444">
    <property type="component" value="Unassembled WGS sequence"/>
</dbReference>
<evidence type="ECO:0000256" key="1">
    <source>
        <dbReference type="SAM" id="MobiDB-lite"/>
    </source>
</evidence>
<accession>A0A137P419</accession>